<feature type="domain" description="C2H2-type" evidence="13">
    <location>
        <begin position="765"/>
        <end position="792"/>
    </location>
</feature>
<gene>
    <name evidence="14" type="primary">107364961</name>
</gene>
<feature type="compositionally biased region" description="Polar residues" evidence="12">
    <location>
        <begin position="60"/>
        <end position="71"/>
    </location>
</feature>
<dbReference type="KEGG" id="tut:107364961"/>
<evidence type="ECO:0000256" key="9">
    <source>
        <dbReference type="ARBA" id="ARBA00023163"/>
    </source>
</evidence>
<feature type="compositionally biased region" description="Basic and acidic residues" evidence="12">
    <location>
        <begin position="77"/>
        <end position="88"/>
    </location>
</feature>
<feature type="compositionally biased region" description="Basic residues" evidence="12">
    <location>
        <begin position="416"/>
        <end position="425"/>
    </location>
</feature>
<feature type="region of interest" description="Disordered" evidence="12">
    <location>
        <begin position="41"/>
        <end position="131"/>
    </location>
</feature>
<evidence type="ECO:0000256" key="2">
    <source>
        <dbReference type="ARBA" id="ARBA00022499"/>
    </source>
</evidence>
<feature type="region of interest" description="Disordered" evidence="12">
    <location>
        <begin position="402"/>
        <end position="430"/>
    </location>
</feature>
<evidence type="ECO:0000313" key="15">
    <source>
        <dbReference type="Proteomes" id="UP000015104"/>
    </source>
</evidence>
<dbReference type="GO" id="GO:0003700">
    <property type="term" value="F:DNA-binding transcription factor activity"/>
    <property type="evidence" value="ECO:0007669"/>
    <property type="project" value="TreeGrafter"/>
</dbReference>
<dbReference type="OrthoDB" id="10046198at2759"/>
<feature type="compositionally biased region" description="Basic and acidic residues" evidence="12">
    <location>
        <begin position="699"/>
        <end position="715"/>
    </location>
</feature>
<evidence type="ECO:0000256" key="7">
    <source>
        <dbReference type="ARBA" id="ARBA00022843"/>
    </source>
</evidence>
<dbReference type="EMBL" id="CAEY01000175">
    <property type="status" value="NOT_ANNOTATED_CDS"/>
    <property type="molecule type" value="Genomic_DNA"/>
</dbReference>
<evidence type="ECO:0000256" key="4">
    <source>
        <dbReference type="ARBA" id="ARBA00022737"/>
    </source>
</evidence>
<evidence type="ECO:0000256" key="11">
    <source>
        <dbReference type="PROSITE-ProRule" id="PRU00042"/>
    </source>
</evidence>
<feature type="domain" description="C2H2-type" evidence="13">
    <location>
        <begin position="823"/>
        <end position="856"/>
    </location>
</feature>
<feature type="region of interest" description="Disordered" evidence="12">
    <location>
        <begin position="279"/>
        <end position="373"/>
    </location>
</feature>
<keyword evidence="2" id="KW-1017">Isopeptide bond</keyword>
<dbReference type="HOGENOM" id="CLU_322470_0_0_1"/>
<dbReference type="PROSITE" id="PS50157">
    <property type="entry name" value="ZINC_FINGER_C2H2_2"/>
    <property type="match status" value="3"/>
</dbReference>
<evidence type="ECO:0000256" key="3">
    <source>
        <dbReference type="ARBA" id="ARBA00022723"/>
    </source>
</evidence>
<evidence type="ECO:0000256" key="8">
    <source>
        <dbReference type="ARBA" id="ARBA00023015"/>
    </source>
</evidence>
<dbReference type="FunFam" id="3.30.160.60:FF:001175">
    <property type="entry name" value="Zinc finger, C2H2 type"/>
    <property type="match status" value="1"/>
</dbReference>
<protein>
    <recommendedName>
        <fullName evidence="13">C2H2-type domain-containing protein</fullName>
    </recommendedName>
</protein>
<reference evidence="15" key="1">
    <citation type="submission" date="2011-08" db="EMBL/GenBank/DDBJ databases">
        <authorList>
            <person name="Rombauts S."/>
        </authorList>
    </citation>
    <scope>NUCLEOTIDE SEQUENCE</scope>
    <source>
        <strain evidence="15">London</strain>
    </source>
</reference>
<dbReference type="GO" id="GO:0000978">
    <property type="term" value="F:RNA polymerase II cis-regulatory region sequence-specific DNA binding"/>
    <property type="evidence" value="ECO:0007669"/>
    <property type="project" value="TreeGrafter"/>
</dbReference>
<feature type="region of interest" description="Disordered" evidence="12">
    <location>
        <begin position="554"/>
        <end position="575"/>
    </location>
</feature>
<dbReference type="InterPro" id="IPR013087">
    <property type="entry name" value="Znf_C2H2_type"/>
</dbReference>
<organism evidence="14 15">
    <name type="scientific">Tetranychus urticae</name>
    <name type="common">Two-spotted spider mite</name>
    <dbReference type="NCBI Taxonomy" id="32264"/>
    <lineage>
        <taxon>Eukaryota</taxon>
        <taxon>Metazoa</taxon>
        <taxon>Ecdysozoa</taxon>
        <taxon>Arthropoda</taxon>
        <taxon>Chelicerata</taxon>
        <taxon>Arachnida</taxon>
        <taxon>Acari</taxon>
        <taxon>Acariformes</taxon>
        <taxon>Trombidiformes</taxon>
        <taxon>Prostigmata</taxon>
        <taxon>Eleutherengona</taxon>
        <taxon>Raphignathae</taxon>
        <taxon>Tetranychoidea</taxon>
        <taxon>Tetranychidae</taxon>
        <taxon>Tetranychus</taxon>
    </lineage>
</organism>
<feature type="compositionally biased region" description="Low complexity" evidence="12">
    <location>
        <begin position="89"/>
        <end position="130"/>
    </location>
</feature>
<dbReference type="SMART" id="SM00355">
    <property type="entry name" value="ZnF_C2H2"/>
    <property type="match status" value="4"/>
</dbReference>
<keyword evidence="9" id="KW-0804">Transcription</keyword>
<evidence type="ECO:0000256" key="12">
    <source>
        <dbReference type="SAM" id="MobiDB-lite"/>
    </source>
</evidence>
<evidence type="ECO:0000256" key="6">
    <source>
        <dbReference type="ARBA" id="ARBA00022833"/>
    </source>
</evidence>
<dbReference type="STRING" id="32264.T1KKA3"/>
<reference evidence="14" key="2">
    <citation type="submission" date="2015-06" db="UniProtKB">
        <authorList>
            <consortium name="EnsemblMetazoa"/>
        </authorList>
    </citation>
    <scope>IDENTIFICATION</scope>
</reference>
<keyword evidence="7" id="KW-0832">Ubl conjugation</keyword>
<feature type="compositionally biased region" description="Gly residues" evidence="12">
    <location>
        <begin position="737"/>
        <end position="751"/>
    </location>
</feature>
<dbReference type="Proteomes" id="UP000015104">
    <property type="component" value="Unassembled WGS sequence"/>
</dbReference>
<feature type="compositionally biased region" description="Low complexity" evidence="12">
    <location>
        <begin position="361"/>
        <end position="373"/>
    </location>
</feature>
<proteinExistence type="predicted"/>
<sequence length="898" mass="95431">MPRQKQYRPKRTKCEFCSSSCLNLHKTCKNGDVDDDIYNSGVGEDIGDDEDIELPRKSEPLTSKYSPNINSLMMMRNTERPDVDRKSEPTNLSNNNNNNVINNNNNNNNSSSKYLTSSSSSPPTNTGNSLMNLMRTSERPESPMITCPSTGYLQDTLKCGLCSLELSLSDIIKFIDHKGICKLKEPRSCRRVSSSSGNNNGTGGERSTLTNTNHNHLHSSSSSHLHNSTHHHHSNQHNLVQNLHSSSRSLDEDLEDDDVAEDELDMPRAWDLALVSAEGQPNSPIISGSPFSSSNGECKPSVKRNLSSSATTTNLSLTSSSHRHKLRQHLLPSKNHHQQRSSPSSLYHSPLSSPHFHHNSKFSSNNNINNLSNLNDNSGQSDICSSKKSCFNLDHLSTKDANGSITYSSSSPSSYYHHRSQHRLRSPSLTGEKKQLVDAYTNTLIQEPISVTCYTCKQIFNSSWSLVQHVQNLHGIKIYVDKNENSLSSLFPSLDGRAITSVASAGTTGHNSINSSGHHQQSSSSSSSGSSSTSPSAAAVAAAVAAAAAANGDRNNGSGGGGGNGGHLPSHFNSFSSSSPSSLNLLPSSSPSPLNLLPPSSPSSLNLLPSSQLNAVVAAAGFSSPFLSGSYGGPTHPLLRMPLNHSSLLAAIAQASVRASASGGSQVNLNSTSQSDIFSANANERSSAGPGGGGSSEGRNSEGRLSEGRVSDGRNSEASGNNASRNSDVKAITDGRSSGGGGGGGGGGASSGRGSKEGHTRARNDTCEFCGKVFKNCSNLTVHRRSHTGEKPYKCELCSYACAQSSKLTRHMKTHGRLGKDVYRCRFCNMPFSVPSTLEKHMRRCGVSPINSNSQTATANDSALSLISTSNSPSMSSNLPLSLTYNDTSNSNDPSSDA</sequence>
<dbReference type="Gene3D" id="3.30.160.60">
    <property type="entry name" value="Classic Zinc Finger"/>
    <property type="match status" value="2"/>
</dbReference>
<accession>T1KKA3</accession>
<dbReference type="PANTHER" id="PTHR45993:SF6">
    <property type="entry name" value="C2H2-TYPE DOMAIN-CONTAINING PROTEIN"/>
    <property type="match status" value="1"/>
</dbReference>
<dbReference type="GO" id="GO:0006357">
    <property type="term" value="P:regulation of transcription by RNA polymerase II"/>
    <property type="evidence" value="ECO:0007669"/>
    <property type="project" value="TreeGrafter"/>
</dbReference>
<dbReference type="eggNOG" id="KOG1721">
    <property type="taxonomic scope" value="Eukaryota"/>
</dbReference>
<keyword evidence="15" id="KW-1185">Reference proteome</keyword>
<feature type="compositionally biased region" description="Low complexity" evidence="12">
    <location>
        <begin position="305"/>
        <end position="320"/>
    </location>
</feature>
<feature type="region of interest" description="Disordered" evidence="12">
    <location>
        <begin position="871"/>
        <end position="898"/>
    </location>
</feature>
<dbReference type="Pfam" id="PF00096">
    <property type="entry name" value="zf-C2H2"/>
    <property type="match status" value="3"/>
</dbReference>
<feature type="region of interest" description="Disordered" evidence="12">
    <location>
        <begin position="186"/>
        <end position="237"/>
    </location>
</feature>
<feature type="compositionally biased region" description="Polar residues" evidence="12">
    <location>
        <begin position="716"/>
        <end position="726"/>
    </location>
</feature>
<keyword evidence="4" id="KW-0677">Repeat</keyword>
<dbReference type="GO" id="GO:0005634">
    <property type="term" value="C:nucleus"/>
    <property type="evidence" value="ECO:0007669"/>
    <property type="project" value="UniProtKB-SubCell"/>
</dbReference>
<feature type="domain" description="C2H2-type" evidence="13">
    <location>
        <begin position="793"/>
        <end position="815"/>
    </location>
</feature>
<keyword evidence="8" id="KW-0805">Transcription regulation</keyword>
<evidence type="ECO:0000259" key="13">
    <source>
        <dbReference type="PROSITE" id="PS50157"/>
    </source>
</evidence>
<feature type="compositionally biased region" description="Low complexity" evidence="12">
    <location>
        <begin position="341"/>
        <end position="354"/>
    </location>
</feature>
<evidence type="ECO:0000256" key="5">
    <source>
        <dbReference type="ARBA" id="ARBA00022771"/>
    </source>
</evidence>
<dbReference type="EnsemblMetazoa" id="tetur13g02970.1">
    <property type="protein sequence ID" value="tetur13g02970.1"/>
    <property type="gene ID" value="tetur13g02970"/>
</dbReference>
<dbReference type="GO" id="GO:0008270">
    <property type="term" value="F:zinc ion binding"/>
    <property type="evidence" value="ECO:0007669"/>
    <property type="project" value="UniProtKB-KW"/>
</dbReference>
<feature type="compositionally biased region" description="Basic residues" evidence="12">
    <location>
        <begin position="321"/>
        <end position="339"/>
    </location>
</feature>
<evidence type="ECO:0000256" key="1">
    <source>
        <dbReference type="ARBA" id="ARBA00004123"/>
    </source>
</evidence>
<dbReference type="InterPro" id="IPR036236">
    <property type="entry name" value="Znf_C2H2_sf"/>
</dbReference>
<dbReference type="SUPFAM" id="SSF57667">
    <property type="entry name" value="beta-beta-alpha zinc fingers"/>
    <property type="match status" value="2"/>
</dbReference>
<keyword evidence="5 11" id="KW-0863">Zinc-finger</keyword>
<dbReference type="FunFam" id="3.30.160.60:FF:000046">
    <property type="entry name" value="Putative B-cell lymphoma/leukemia 11A"/>
    <property type="match status" value="1"/>
</dbReference>
<evidence type="ECO:0000313" key="14">
    <source>
        <dbReference type="EnsemblMetazoa" id="tetur13g02970.1"/>
    </source>
</evidence>
<dbReference type="InterPro" id="IPR051497">
    <property type="entry name" value="Dev/Hematopoietic_TF"/>
</dbReference>
<feature type="compositionally biased region" description="Low complexity" evidence="12">
    <location>
        <begin position="282"/>
        <end position="296"/>
    </location>
</feature>
<feature type="compositionally biased region" description="Low complexity" evidence="12">
    <location>
        <begin position="191"/>
        <end position="226"/>
    </location>
</feature>
<feature type="compositionally biased region" description="Gly residues" evidence="12">
    <location>
        <begin position="557"/>
        <end position="566"/>
    </location>
</feature>
<keyword evidence="10" id="KW-0539">Nucleus</keyword>
<keyword evidence="6" id="KW-0862">Zinc</keyword>
<dbReference type="AlphaFoldDB" id="T1KKA3"/>
<dbReference type="PROSITE" id="PS00028">
    <property type="entry name" value="ZINC_FINGER_C2H2_1"/>
    <property type="match status" value="3"/>
</dbReference>
<name>T1KKA3_TETUR</name>
<keyword evidence="3" id="KW-0479">Metal-binding</keyword>
<comment type="subcellular location">
    <subcellularLocation>
        <location evidence="1">Nucleus</location>
    </subcellularLocation>
</comment>
<evidence type="ECO:0000256" key="10">
    <source>
        <dbReference type="ARBA" id="ARBA00023242"/>
    </source>
</evidence>
<dbReference type="PANTHER" id="PTHR45993">
    <property type="entry name" value="B-CELL LYMPHOMA/LEUKEMIA 11"/>
    <property type="match status" value="1"/>
</dbReference>
<feature type="region of interest" description="Disordered" evidence="12">
    <location>
        <begin position="509"/>
        <end position="533"/>
    </location>
</feature>
<feature type="region of interest" description="Disordered" evidence="12">
    <location>
        <begin position="682"/>
        <end position="761"/>
    </location>
</feature>